<evidence type="ECO:0000313" key="2">
    <source>
        <dbReference type="EMBL" id="KAG5624855.1"/>
    </source>
</evidence>
<keyword evidence="1" id="KW-0472">Membrane</keyword>
<keyword evidence="1" id="KW-0812">Transmembrane</keyword>
<keyword evidence="1" id="KW-1133">Transmembrane helix</keyword>
<dbReference type="EMBL" id="JACXVP010000002">
    <property type="protein sequence ID" value="KAG5624855.1"/>
    <property type="molecule type" value="Genomic_DNA"/>
</dbReference>
<evidence type="ECO:0000256" key="1">
    <source>
        <dbReference type="SAM" id="Phobius"/>
    </source>
</evidence>
<name>A0A9J6ALG2_SOLCO</name>
<accession>A0A9J6ALG2</accession>
<gene>
    <name evidence="2" type="ORF">H5410_010073</name>
</gene>
<proteinExistence type="predicted"/>
<reference evidence="2 3" key="1">
    <citation type="submission" date="2020-09" db="EMBL/GenBank/DDBJ databases">
        <title>De no assembly of potato wild relative species, Solanum commersonii.</title>
        <authorList>
            <person name="Cho K."/>
        </authorList>
    </citation>
    <scope>NUCLEOTIDE SEQUENCE [LARGE SCALE GENOMIC DNA]</scope>
    <source>
        <strain evidence="2">LZ3.2</strain>
        <tissue evidence="2">Leaf</tissue>
    </source>
</reference>
<feature type="transmembrane region" description="Helical" evidence="1">
    <location>
        <begin position="41"/>
        <end position="62"/>
    </location>
</feature>
<sequence>MEKCILIARGCLQIAICYVPRQVNWFHVREALLHMLHIRSAVWVVIVPMRVASSVVLVDYIIDGM</sequence>
<dbReference type="AlphaFoldDB" id="A0A9J6ALG2"/>
<organism evidence="2 3">
    <name type="scientific">Solanum commersonii</name>
    <name type="common">Commerson's wild potato</name>
    <name type="synonym">Commerson's nightshade</name>
    <dbReference type="NCBI Taxonomy" id="4109"/>
    <lineage>
        <taxon>Eukaryota</taxon>
        <taxon>Viridiplantae</taxon>
        <taxon>Streptophyta</taxon>
        <taxon>Embryophyta</taxon>
        <taxon>Tracheophyta</taxon>
        <taxon>Spermatophyta</taxon>
        <taxon>Magnoliopsida</taxon>
        <taxon>eudicotyledons</taxon>
        <taxon>Gunneridae</taxon>
        <taxon>Pentapetalae</taxon>
        <taxon>asterids</taxon>
        <taxon>lamiids</taxon>
        <taxon>Solanales</taxon>
        <taxon>Solanaceae</taxon>
        <taxon>Solanoideae</taxon>
        <taxon>Solaneae</taxon>
        <taxon>Solanum</taxon>
    </lineage>
</organism>
<protein>
    <submittedName>
        <fullName evidence="2">Uncharacterized protein</fullName>
    </submittedName>
</protein>
<dbReference type="Proteomes" id="UP000824120">
    <property type="component" value="Chromosome 2"/>
</dbReference>
<evidence type="ECO:0000313" key="3">
    <source>
        <dbReference type="Proteomes" id="UP000824120"/>
    </source>
</evidence>
<keyword evidence="3" id="KW-1185">Reference proteome</keyword>
<comment type="caution">
    <text evidence="2">The sequence shown here is derived from an EMBL/GenBank/DDBJ whole genome shotgun (WGS) entry which is preliminary data.</text>
</comment>